<dbReference type="Proteomes" id="UP000178656">
    <property type="component" value="Unassembled WGS sequence"/>
</dbReference>
<dbReference type="EMBL" id="MFGM01000073">
    <property type="protein sequence ID" value="OGF34354.1"/>
    <property type="molecule type" value="Genomic_DNA"/>
</dbReference>
<proteinExistence type="predicted"/>
<protein>
    <submittedName>
        <fullName evidence="1">Uncharacterized protein</fullName>
    </submittedName>
</protein>
<accession>A0A1F5T5V9</accession>
<evidence type="ECO:0000313" key="2">
    <source>
        <dbReference type="Proteomes" id="UP000178656"/>
    </source>
</evidence>
<reference evidence="1 2" key="1">
    <citation type="journal article" date="2016" name="Nat. Commun.">
        <title>Thousands of microbial genomes shed light on interconnected biogeochemical processes in an aquifer system.</title>
        <authorList>
            <person name="Anantharaman K."/>
            <person name="Brown C.T."/>
            <person name="Hug L.A."/>
            <person name="Sharon I."/>
            <person name="Castelle C.J."/>
            <person name="Probst A.J."/>
            <person name="Thomas B.C."/>
            <person name="Singh A."/>
            <person name="Wilkins M.J."/>
            <person name="Karaoz U."/>
            <person name="Brodie E.L."/>
            <person name="Williams K.H."/>
            <person name="Hubbard S.S."/>
            <person name="Banfield J.F."/>
        </authorList>
    </citation>
    <scope>NUCLEOTIDE SEQUENCE [LARGE SCALE GENOMIC DNA]</scope>
</reference>
<comment type="caution">
    <text evidence="1">The sequence shown here is derived from an EMBL/GenBank/DDBJ whole genome shotgun (WGS) entry which is preliminary data.</text>
</comment>
<gene>
    <name evidence="1" type="ORF">A2482_01175</name>
</gene>
<name>A0A1F5T5V9_9BACT</name>
<evidence type="ECO:0000313" key="1">
    <source>
        <dbReference type="EMBL" id="OGF34354.1"/>
    </source>
</evidence>
<dbReference type="AlphaFoldDB" id="A0A1F5T5V9"/>
<organism evidence="1 2">
    <name type="scientific">Candidatus Falkowbacteria bacterium RIFOXYC2_FULL_48_21</name>
    <dbReference type="NCBI Taxonomy" id="1798005"/>
    <lineage>
        <taxon>Bacteria</taxon>
        <taxon>Candidatus Falkowiibacteriota</taxon>
    </lineage>
</organism>
<sequence length="113" mass="12594">MIFEVKRFRAKLLGDPGKRIINILLETCATKGVVSAETEEAAAGRVGLVRLLPRDGEPSLNESFLRYYFANGTSVEEVMSRLLKTGDWRIRTDGVEVFVVARVSELAKDCFAK</sequence>